<protein>
    <submittedName>
        <fullName evidence="3">SH3 domain-containing protein</fullName>
    </submittedName>
</protein>
<keyword evidence="1" id="KW-1133">Transmembrane helix</keyword>
<keyword evidence="1" id="KW-0812">Transmembrane</keyword>
<organism evidence="3 4">
    <name type="scientific">Massilia polaris</name>
    <dbReference type="NCBI Taxonomy" id="2728846"/>
    <lineage>
        <taxon>Bacteria</taxon>
        <taxon>Pseudomonadati</taxon>
        <taxon>Pseudomonadota</taxon>
        <taxon>Betaproteobacteria</taxon>
        <taxon>Burkholderiales</taxon>
        <taxon>Oxalobacteraceae</taxon>
        <taxon>Telluria group</taxon>
        <taxon>Massilia</taxon>
    </lineage>
</organism>
<proteinExistence type="predicted"/>
<dbReference type="Pfam" id="PF08239">
    <property type="entry name" value="SH3_3"/>
    <property type="match status" value="1"/>
</dbReference>
<evidence type="ECO:0000313" key="4">
    <source>
        <dbReference type="Proteomes" id="UP000583752"/>
    </source>
</evidence>
<feature type="domain" description="SH3b" evidence="2">
    <location>
        <begin position="76"/>
        <end position="130"/>
    </location>
</feature>
<name>A0A848HIJ7_9BURK</name>
<dbReference type="Proteomes" id="UP000583752">
    <property type="component" value="Unassembled WGS sequence"/>
</dbReference>
<evidence type="ECO:0000259" key="2">
    <source>
        <dbReference type="Pfam" id="PF08239"/>
    </source>
</evidence>
<accession>A0A848HIJ7</accession>
<evidence type="ECO:0000313" key="3">
    <source>
        <dbReference type="EMBL" id="NML60882.1"/>
    </source>
</evidence>
<feature type="transmembrane region" description="Helical" evidence="1">
    <location>
        <begin position="6"/>
        <end position="27"/>
    </location>
</feature>
<evidence type="ECO:0000256" key="1">
    <source>
        <dbReference type="SAM" id="Phobius"/>
    </source>
</evidence>
<keyword evidence="4" id="KW-1185">Reference proteome</keyword>
<sequence length="138" mass="14842">MTTFAAYGIGLLVTLALASMLTPASWWRRLNARAMALVVAGTWGIGAMLAAAMPAPGPAPVSRYEQPARHYQVFRALNLRDGTGTSAKRLAVVPAGAIVAATGMRDGDWWQVRARIGGAQVTGWASSLWLRRADERRH</sequence>
<keyword evidence="1" id="KW-0472">Membrane</keyword>
<gene>
    <name evidence="3" type="ORF">HHL21_07245</name>
</gene>
<dbReference type="AlphaFoldDB" id="A0A848HIJ7"/>
<feature type="transmembrane region" description="Helical" evidence="1">
    <location>
        <begin position="34"/>
        <end position="53"/>
    </location>
</feature>
<reference evidence="3 4" key="1">
    <citation type="submission" date="2020-04" db="EMBL/GenBank/DDBJ databases">
        <title>Massilia sp. RP-1-19 isolated from soil.</title>
        <authorList>
            <person name="Dahal R.H."/>
        </authorList>
    </citation>
    <scope>NUCLEOTIDE SEQUENCE [LARGE SCALE GENOMIC DNA]</scope>
    <source>
        <strain evidence="3 4">RP-1-19</strain>
    </source>
</reference>
<dbReference type="EMBL" id="JABBGG010000003">
    <property type="protein sequence ID" value="NML60882.1"/>
    <property type="molecule type" value="Genomic_DNA"/>
</dbReference>
<dbReference type="InterPro" id="IPR003646">
    <property type="entry name" value="SH3-like_bac-type"/>
</dbReference>
<dbReference type="Gene3D" id="2.30.30.40">
    <property type="entry name" value="SH3 Domains"/>
    <property type="match status" value="1"/>
</dbReference>
<comment type="caution">
    <text evidence="3">The sequence shown here is derived from an EMBL/GenBank/DDBJ whole genome shotgun (WGS) entry which is preliminary data.</text>
</comment>
<dbReference type="RefSeq" id="WP_169464593.1">
    <property type="nucleotide sequence ID" value="NZ_JABBGG010000003.1"/>
</dbReference>